<name>A0A1Y1QNN0_9GAMM</name>
<dbReference type="Pfam" id="PF08869">
    <property type="entry name" value="XisI"/>
    <property type="match status" value="1"/>
</dbReference>
<dbReference type="InterPro" id="IPR035943">
    <property type="entry name" value="XisI-like_sf"/>
</dbReference>
<evidence type="ECO:0000313" key="2">
    <source>
        <dbReference type="Proteomes" id="UP000192491"/>
    </source>
</evidence>
<reference evidence="1 2" key="1">
    <citation type="submission" date="2017-01" db="EMBL/GenBank/DDBJ databases">
        <title>Novel large sulfur bacteria in the metagenomes of groundwater-fed chemosynthetic microbial mats in the Lake Huron basin.</title>
        <authorList>
            <person name="Sharrar A.M."/>
            <person name="Flood B.E."/>
            <person name="Bailey J.V."/>
            <person name="Jones D.S."/>
            <person name="Biddanda B."/>
            <person name="Ruberg S.A."/>
            <person name="Marcus D.N."/>
            <person name="Dick G.J."/>
        </authorList>
    </citation>
    <scope>NUCLEOTIDE SEQUENCE [LARGE SCALE GENOMIC DNA]</scope>
    <source>
        <strain evidence="1">A8</strain>
    </source>
</reference>
<comment type="caution">
    <text evidence="1">The sequence shown here is derived from an EMBL/GenBank/DDBJ whole genome shotgun (WGS) entry which is preliminary data.</text>
</comment>
<sequence>MRAKHRSPTDYPALIKRILLEYTQYKPVYDDIETTVSFDDEHANYALLQSGWDGDDYLHGAIVHIRLTGGKIWIQYDGTEEGVATELLKAGVPKARIVLGFRYPSQFKQLSEQRI</sequence>
<dbReference type="Gene3D" id="3.30.310.110">
    <property type="entry name" value="XisI-like"/>
    <property type="match status" value="1"/>
</dbReference>
<dbReference type="Proteomes" id="UP000192491">
    <property type="component" value="Unassembled WGS sequence"/>
</dbReference>
<dbReference type="SUPFAM" id="SSF143847">
    <property type="entry name" value="XisI-like"/>
    <property type="match status" value="1"/>
</dbReference>
<organism evidence="1 2">
    <name type="scientific">Thiothrix lacustris</name>
    <dbReference type="NCBI Taxonomy" id="525917"/>
    <lineage>
        <taxon>Bacteria</taxon>
        <taxon>Pseudomonadati</taxon>
        <taxon>Pseudomonadota</taxon>
        <taxon>Gammaproteobacteria</taxon>
        <taxon>Thiotrichales</taxon>
        <taxon>Thiotrichaceae</taxon>
        <taxon>Thiothrix</taxon>
    </lineage>
</organism>
<protein>
    <submittedName>
        <fullName evidence="1">XisI protein</fullName>
    </submittedName>
</protein>
<evidence type="ECO:0000313" key="1">
    <source>
        <dbReference type="EMBL" id="OQX10133.1"/>
    </source>
</evidence>
<dbReference type="InterPro" id="IPR014968">
    <property type="entry name" value="XisI"/>
</dbReference>
<accession>A0A1Y1QNN0</accession>
<gene>
    <name evidence="1" type="ORF">BWK73_21115</name>
</gene>
<dbReference type="AlphaFoldDB" id="A0A1Y1QNN0"/>
<proteinExistence type="predicted"/>
<dbReference type="CDD" id="cd16382">
    <property type="entry name" value="XisI-like"/>
    <property type="match status" value="1"/>
</dbReference>
<dbReference type="EMBL" id="MTEJ01000122">
    <property type="protein sequence ID" value="OQX10133.1"/>
    <property type="molecule type" value="Genomic_DNA"/>
</dbReference>